<dbReference type="SUPFAM" id="SSF55931">
    <property type="entry name" value="Glutamine synthetase/guanido kinase"/>
    <property type="match status" value="1"/>
</dbReference>
<dbReference type="NCBIfam" id="NF010041">
    <property type="entry name" value="PRK13517.1-1"/>
    <property type="match status" value="1"/>
</dbReference>
<evidence type="ECO:0000256" key="3">
    <source>
        <dbReference type="ARBA" id="ARBA00022840"/>
    </source>
</evidence>
<dbReference type="EC" id="6.3.2.2" evidence="5"/>
<keyword evidence="2 5" id="KW-0547">Nucleotide-binding</keyword>
<evidence type="ECO:0000313" key="7">
    <source>
        <dbReference type="EMBL" id="SEB46557.1"/>
    </source>
</evidence>
<evidence type="ECO:0000256" key="1">
    <source>
        <dbReference type="ARBA" id="ARBA00022598"/>
    </source>
</evidence>
<gene>
    <name evidence="7" type="ORF">SAMN04489807_0877</name>
</gene>
<dbReference type="NCBIfam" id="TIGR02050">
    <property type="entry name" value="gshA_cyan_rel"/>
    <property type="match status" value="1"/>
</dbReference>
<dbReference type="HAMAP" id="MF_01609">
    <property type="entry name" value="Glu_cys_ligase_2"/>
    <property type="match status" value="1"/>
</dbReference>
<comment type="function">
    <text evidence="5">ATP-dependent carboxylate-amine ligase which exhibits weak glutamate--cysteine ligase activity.</text>
</comment>
<evidence type="ECO:0000256" key="5">
    <source>
        <dbReference type="HAMAP-Rule" id="MF_01609"/>
    </source>
</evidence>
<organism evidence="7 8">
    <name type="scientific">Microbacterium hydrocarbonoxydans</name>
    <dbReference type="NCBI Taxonomy" id="273678"/>
    <lineage>
        <taxon>Bacteria</taxon>
        <taxon>Bacillati</taxon>
        <taxon>Actinomycetota</taxon>
        <taxon>Actinomycetes</taxon>
        <taxon>Micrococcales</taxon>
        <taxon>Microbacteriaceae</taxon>
        <taxon>Microbacterium</taxon>
    </lineage>
</organism>
<dbReference type="PANTHER" id="PTHR36510">
    <property type="entry name" value="GLUTAMATE--CYSTEINE LIGASE 2-RELATED"/>
    <property type="match status" value="1"/>
</dbReference>
<dbReference type="GO" id="GO:0042398">
    <property type="term" value="P:modified amino acid biosynthetic process"/>
    <property type="evidence" value="ECO:0007669"/>
    <property type="project" value="InterPro"/>
</dbReference>
<keyword evidence="3 5" id="KW-0067">ATP-binding</keyword>
<feature type="region of interest" description="Disordered" evidence="6">
    <location>
        <begin position="356"/>
        <end position="376"/>
    </location>
</feature>
<dbReference type="Proteomes" id="UP000183750">
    <property type="component" value="Unassembled WGS sequence"/>
</dbReference>
<keyword evidence="1 5" id="KW-0436">Ligase</keyword>
<dbReference type="OrthoDB" id="9769628at2"/>
<dbReference type="InterPro" id="IPR050141">
    <property type="entry name" value="GCL_type2/YbdK_subfam"/>
</dbReference>
<dbReference type="Pfam" id="PF04107">
    <property type="entry name" value="GCS2"/>
    <property type="match status" value="1"/>
</dbReference>
<keyword evidence="8" id="KW-1185">Reference proteome</keyword>
<dbReference type="Gene3D" id="3.30.590.20">
    <property type="match status" value="1"/>
</dbReference>
<dbReference type="EMBL" id="FNSQ01000005">
    <property type="protein sequence ID" value="SEB46557.1"/>
    <property type="molecule type" value="Genomic_DNA"/>
</dbReference>
<evidence type="ECO:0000256" key="2">
    <source>
        <dbReference type="ARBA" id="ARBA00022741"/>
    </source>
</evidence>
<dbReference type="RefSeq" id="WP_060926954.1">
    <property type="nucleotide sequence ID" value="NZ_FNSQ01000005.1"/>
</dbReference>
<evidence type="ECO:0000313" key="8">
    <source>
        <dbReference type="Proteomes" id="UP000183750"/>
    </source>
</evidence>
<evidence type="ECO:0000256" key="6">
    <source>
        <dbReference type="SAM" id="MobiDB-lite"/>
    </source>
</evidence>
<dbReference type="InterPro" id="IPR006336">
    <property type="entry name" value="GCS2"/>
</dbReference>
<dbReference type="PANTHER" id="PTHR36510:SF1">
    <property type="entry name" value="GLUTAMATE--CYSTEINE LIGASE 2-RELATED"/>
    <property type="match status" value="1"/>
</dbReference>
<protein>
    <recommendedName>
        <fullName evidence="5">Putative glutamate--cysteine ligase 2</fullName>
        <ecNumber evidence="5">6.3.2.2</ecNumber>
    </recommendedName>
    <alternativeName>
        <fullName evidence="5">Gamma-glutamylcysteine synthetase 2</fullName>
        <shortName evidence="5">GCS 2</shortName>
        <shortName evidence="5">Gamma-GCS 2</shortName>
    </alternativeName>
</protein>
<comment type="similarity">
    <text evidence="5">Belongs to the glutamate--cysteine ligase type 2 family. YbdK subfamily.</text>
</comment>
<dbReference type="AlphaFoldDB" id="A0A1H4JK66"/>
<evidence type="ECO:0000256" key="4">
    <source>
        <dbReference type="ARBA" id="ARBA00048819"/>
    </source>
</evidence>
<dbReference type="GO" id="GO:0005524">
    <property type="term" value="F:ATP binding"/>
    <property type="evidence" value="ECO:0007669"/>
    <property type="project" value="UniProtKB-KW"/>
</dbReference>
<sequence length="376" mass="40815">MRTFGVEEELLLVDERTGLPTAAAPRILEWQEDEGAPALEAEIQQEMIEVVGPVCTTASQLAQGIADGRRRADAEAADVGARAVPLATPPVAVHPHPSPSPRYEEMMRRYGVTARRTLTCGFHVHVGVDSAEEGVAALDRIRDWLPTILALSSNSPFWDGADTGYASYRNDVWSRWPSAGANPVFGSEAAYREHERALLASGVLLDAGMLYFDARLSRHHPTLEVRIADLCLREEDAVTIAALCRGLVETAIMDWRRDVDPIGTDQRVLRLATWRAALSGVRGEHVHPLTGRRCAADSAVAALLDHVRPGLEFSGDLDRVTEGVQAILLRGTGADWQREQVARRGLVGDIVRNLTARHGGSDDAPTPQEESAPAGV</sequence>
<dbReference type="InterPro" id="IPR011793">
    <property type="entry name" value="YbdK"/>
</dbReference>
<proteinExistence type="inferred from homology"/>
<name>A0A1H4JK66_9MICO</name>
<dbReference type="GO" id="GO:0004357">
    <property type="term" value="F:glutamate-cysteine ligase activity"/>
    <property type="evidence" value="ECO:0007669"/>
    <property type="project" value="UniProtKB-EC"/>
</dbReference>
<accession>A0A1H4JK66</accession>
<comment type="catalytic activity">
    <reaction evidence="4 5">
        <text>L-cysteine + L-glutamate + ATP = gamma-L-glutamyl-L-cysteine + ADP + phosphate + H(+)</text>
        <dbReference type="Rhea" id="RHEA:13285"/>
        <dbReference type="ChEBI" id="CHEBI:15378"/>
        <dbReference type="ChEBI" id="CHEBI:29985"/>
        <dbReference type="ChEBI" id="CHEBI:30616"/>
        <dbReference type="ChEBI" id="CHEBI:35235"/>
        <dbReference type="ChEBI" id="CHEBI:43474"/>
        <dbReference type="ChEBI" id="CHEBI:58173"/>
        <dbReference type="ChEBI" id="CHEBI:456216"/>
        <dbReference type="EC" id="6.3.2.2"/>
    </reaction>
</comment>
<reference evidence="8" key="1">
    <citation type="submission" date="2016-10" db="EMBL/GenBank/DDBJ databases">
        <authorList>
            <person name="Varghese N."/>
            <person name="Submissions S."/>
        </authorList>
    </citation>
    <scope>NUCLEOTIDE SEQUENCE [LARGE SCALE GENOMIC DNA]</scope>
    <source>
        <strain evidence="8">DSM 16089</strain>
    </source>
</reference>
<dbReference type="InterPro" id="IPR014746">
    <property type="entry name" value="Gln_synth/guanido_kin_cat_dom"/>
</dbReference>